<gene>
    <name evidence="5" type="ORF">DR864_25980</name>
</gene>
<dbReference type="InterPro" id="IPR005511">
    <property type="entry name" value="SMP-30"/>
</dbReference>
<feature type="signal peptide" evidence="3">
    <location>
        <begin position="1"/>
        <end position="21"/>
    </location>
</feature>
<evidence type="ECO:0000256" key="1">
    <source>
        <dbReference type="PIRSR" id="PIRSR605511-1"/>
    </source>
</evidence>
<keyword evidence="3" id="KW-0732">Signal</keyword>
<evidence type="ECO:0000313" key="5">
    <source>
        <dbReference type="EMBL" id="AXE20943.1"/>
    </source>
</evidence>
<feature type="binding site" evidence="2">
    <location>
        <position position="503"/>
    </location>
    <ligand>
        <name>a divalent metal cation</name>
        <dbReference type="ChEBI" id="CHEBI:60240"/>
    </ligand>
</feature>
<evidence type="ECO:0000259" key="4">
    <source>
        <dbReference type="Pfam" id="PF08450"/>
    </source>
</evidence>
<dbReference type="EMBL" id="CP030850">
    <property type="protein sequence ID" value="AXE20943.1"/>
    <property type="molecule type" value="Genomic_DNA"/>
</dbReference>
<dbReference type="InterPro" id="IPR000801">
    <property type="entry name" value="Esterase-like"/>
</dbReference>
<sequence>MKPFLSYTLFAFLLLPYFLFAQTPEEYPVHPDAQVKEGVPKGEVLKFTFENSKIFPGTWREYWVYVPAQYDASQPACVYVNQDGVQWQAPAVFDNLIHQKEMPVTIGVFVMHGRVKTAKPDEALDRFNRSFEYDGLGDNYARFLLEELLPDVETKKTTNGRAIRLSKNGNDRAIGGSSSGAVCAFTAAWERPDAFSRVFSAIGTYVGLRGADRYHTLLRKYEPKPLRIFLQDGINDNNIYAGDWWMANQTIERALQFSGYEVAHVWGEGAHNGKHGTAIFPDAMRYLWKDWPLPVKTGATKNPMLNDILLPNEGWKLVGDGYRFSEGPASNSKGEVFFDDGPAGNIWKVNLDGKVNLFAENSGNVYGQAFAPNGDLYATAMTAKKTNIYSSDGKFRTLTEGFAGNDIVVANNGNAYVTNPSTDANLLSKVWLIRPNGEKVEVDNGLRFANGVTLSPDQTLLYVADMRSHWVYSYSILPDGTLANKQKYYWIHAPDTADDTQADGLKTDRDGRLYVATRMGIQVCDQAGRVNAIIPTPNGKVSNICFGGENFDILFATCGDKVYKRKVKVKGANAWDKPNKPTAPRL</sequence>
<comment type="cofactor">
    <cofactor evidence="2">
        <name>Zn(2+)</name>
        <dbReference type="ChEBI" id="CHEBI:29105"/>
    </cofactor>
    <text evidence="2">Binds 1 divalent metal cation per subunit.</text>
</comment>
<keyword evidence="2" id="KW-0862">Zinc</keyword>
<dbReference type="Gene3D" id="2.120.10.30">
    <property type="entry name" value="TolB, C-terminal domain"/>
    <property type="match status" value="1"/>
</dbReference>
<proteinExistence type="predicted"/>
<evidence type="ECO:0000313" key="6">
    <source>
        <dbReference type="Proteomes" id="UP000251993"/>
    </source>
</evidence>
<evidence type="ECO:0000256" key="3">
    <source>
        <dbReference type="SAM" id="SignalP"/>
    </source>
</evidence>
<evidence type="ECO:0000256" key="2">
    <source>
        <dbReference type="PIRSR" id="PIRSR605511-2"/>
    </source>
</evidence>
<dbReference type="InterPro" id="IPR013658">
    <property type="entry name" value="SGL"/>
</dbReference>
<name>A0A344TQM2_9BACT</name>
<dbReference type="PANTHER" id="PTHR48098">
    <property type="entry name" value="ENTEROCHELIN ESTERASE-RELATED"/>
    <property type="match status" value="1"/>
</dbReference>
<dbReference type="AlphaFoldDB" id="A0A344TQM2"/>
<dbReference type="KEGG" id="run:DR864_25980"/>
<feature type="domain" description="SMP-30/Gluconolactonase/LRE-like region" evidence="4">
    <location>
        <begin position="324"/>
        <end position="557"/>
    </location>
</feature>
<dbReference type="InterPro" id="IPR011042">
    <property type="entry name" value="6-blade_b-propeller_TolB-like"/>
</dbReference>
<dbReference type="PANTHER" id="PTHR48098:SF3">
    <property type="entry name" value="IRON(III) ENTEROBACTIN ESTERASE"/>
    <property type="match status" value="1"/>
</dbReference>
<feature type="chain" id="PRO_5016682842" evidence="3">
    <location>
        <begin position="22"/>
        <end position="586"/>
    </location>
</feature>
<organism evidence="5 6">
    <name type="scientific">Runella rosea</name>
    <dbReference type="NCBI Taxonomy" id="2259595"/>
    <lineage>
        <taxon>Bacteria</taxon>
        <taxon>Pseudomonadati</taxon>
        <taxon>Bacteroidota</taxon>
        <taxon>Cytophagia</taxon>
        <taxon>Cytophagales</taxon>
        <taxon>Spirosomataceae</taxon>
        <taxon>Runella</taxon>
    </lineage>
</organism>
<dbReference type="Pfam" id="PF00756">
    <property type="entry name" value="Esterase"/>
    <property type="match status" value="1"/>
</dbReference>
<dbReference type="SUPFAM" id="SSF63829">
    <property type="entry name" value="Calcium-dependent phosphotriesterase"/>
    <property type="match status" value="1"/>
</dbReference>
<dbReference type="Proteomes" id="UP000251993">
    <property type="component" value="Chromosome"/>
</dbReference>
<dbReference type="OrthoDB" id="241638at2"/>
<reference evidence="5 6" key="1">
    <citation type="submission" date="2018-07" db="EMBL/GenBank/DDBJ databases">
        <title>Genome sequencing of Runella.</title>
        <authorList>
            <person name="Baek M.-G."/>
            <person name="Yi H."/>
        </authorList>
    </citation>
    <scope>NUCLEOTIDE SEQUENCE [LARGE SCALE GENOMIC DNA]</scope>
    <source>
        <strain evidence="5 6">HYN0085</strain>
    </source>
</reference>
<keyword evidence="6" id="KW-1185">Reference proteome</keyword>
<feature type="active site" description="Proton donor/acceptor" evidence="1">
    <location>
        <position position="503"/>
    </location>
</feature>
<dbReference type="GO" id="GO:0046872">
    <property type="term" value="F:metal ion binding"/>
    <property type="evidence" value="ECO:0007669"/>
    <property type="project" value="UniProtKB-KW"/>
</dbReference>
<dbReference type="InterPro" id="IPR050583">
    <property type="entry name" value="Mycobacterial_A85_antigen"/>
</dbReference>
<dbReference type="PRINTS" id="PR01790">
    <property type="entry name" value="SMP30FAMILY"/>
</dbReference>
<dbReference type="InterPro" id="IPR029058">
    <property type="entry name" value="AB_hydrolase_fold"/>
</dbReference>
<dbReference type="RefSeq" id="WP_114069704.1">
    <property type="nucleotide sequence ID" value="NZ_CP030850.1"/>
</dbReference>
<feature type="binding site" evidence="2">
    <location>
        <position position="450"/>
    </location>
    <ligand>
        <name>a divalent metal cation</name>
        <dbReference type="ChEBI" id="CHEBI:60240"/>
    </ligand>
</feature>
<dbReference type="SUPFAM" id="SSF53474">
    <property type="entry name" value="alpha/beta-Hydrolases"/>
    <property type="match status" value="1"/>
</dbReference>
<accession>A0A344TQM2</accession>
<dbReference type="Gene3D" id="3.40.50.1820">
    <property type="entry name" value="alpha/beta hydrolase"/>
    <property type="match status" value="1"/>
</dbReference>
<dbReference type="Pfam" id="PF08450">
    <property type="entry name" value="SGL"/>
    <property type="match status" value="1"/>
</dbReference>
<protein>
    <submittedName>
        <fullName evidence="5">Gluconolactonase</fullName>
    </submittedName>
</protein>
<keyword evidence="2" id="KW-0479">Metal-binding</keyword>